<dbReference type="Proteomes" id="UP000050326">
    <property type="component" value="Unassembled WGS sequence"/>
</dbReference>
<dbReference type="SUPFAM" id="SSF110849">
    <property type="entry name" value="ParB/Sulfiredoxin"/>
    <property type="match status" value="1"/>
</dbReference>
<organism evidence="6 7">
    <name type="scientific">Oxobacter pfennigii</name>
    <dbReference type="NCBI Taxonomy" id="36849"/>
    <lineage>
        <taxon>Bacteria</taxon>
        <taxon>Bacillati</taxon>
        <taxon>Bacillota</taxon>
        <taxon>Clostridia</taxon>
        <taxon>Eubacteriales</taxon>
        <taxon>Clostridiaceae</taxon>
        <taxon>Oxobacter</taxon>
    </lineage>
</organism>
<comment type="similarity">
    <text evidence="2">Belongs to the ParB family.</text>
</comment>
<evidence type="ECO:0000256" key="1">
    <source>
        <dbReference type="ARBA" id="ARBA00004453"/>
    </source>
</evidence>
<dbReference type="STRING" id="36849.OXPF_37140"/>
<reference evidence="6 7" key="1">
    <citation type="submission" date="2015-09" db="EMBL/GenBank/DDBJ databases">
        <title>Genome sequence of Oxobacter pfennigii DSM 3222.</title>
        <authorList>
            <person name="Poehlein A."/>
            <person name="Bengelsdorf F.R."/>
            <person name="Schiel-Bengelsdorf B."/>
            <person name="Duerre P."/>
            <person name="Daniel R."/>
        </authorList>
    </citation>
    <scope>NUCLEOTIDE SEQUENCE [LARGE SCALE GENOMIC DNA]</scope>
    <source>
        <strain evidence="6 7">DSM 3222</strain>
    </source>
</reference>
<dbReference type="FunFam" id="1.10.10.2830:FF:000001">
    <property type="entry name" value="Chromosome partitioning protein ParB"/>
    <property type="match status" value="1"/>
</dbReference>
<dbReference type="InterPro" id="IPR050336">
    <property type="entry name" value="Chromosome_partition/occlusion"/>
</dbReference>
<keyword evidence="7" id="KW-1185">Reference proteome</keyword>
<feature type="domain" description="HTH cro/C1-type" evidence="5">
    <location>
        <begin position="134"/>
        <end position="163"/>
    </location>
</feature>
<dbReference type="InterPro" id="IPR036086">
    <property type="entry name" value="ParB/Sulfiredoxin_sf"/>
</dbReference>
<gene>
    <name evidence="6" type="primary">spo0C_3</name>
    <name evidence="6" type="ORF">OXPF_37140</name>
</gene>
<dbReference type="RefSeq" id="WP_054876676.1">
    <property type="nucleotide sequence ID" value="NZ_LKET01000051.1"/>
</dbReference>
<dbReference type="InterPro" id="IPR041468">
    <property type="entry name" value="HTH_ParB/Spo0J"/>
</dbReference>
<dbReference type="FunFam" id="3.90.1530.30:FF:000001">
    <property type="entry name" value="Chromosome partitioning protein ParB"/>
    <property type="match status" value="1"/>
</dbReference>
<name>A0A0P8YTC5_9CLOT</name>
<keyword evidence="4" id="KW-0238">DNA-binding</keyword>
<dbReference type="EMBL" id="LKET01000051">
    <property type="protein sequence ID" value="KPU42945.1"/>
    <property type="molecule type" value="Genomic_DNA"/>
</dbReference>
<keyword evidence="3" id="KW-0159">Chromosome partition</keyword>
<dbReference type="PROSITE" id="PS50943">
    <property type="entry name" value="HTH_CROC1"/>
    <property type="match status" value="1"/>
</dbReference>
<dbReference type="InterPro" id="IPR004437">
    <property type="entry name" value="ParB/RepB/Spo0J"/>
</dbReference>
<dbReference type="NCBIfam" id="TIGR00180">
    <property type="entry name" value="parB_part"/>
    <property type="match status" value="1"/>
</dbReference>
<sequence length="286" mass="32795">MAARKSALGKGLEALIPDIGVSNSNDDGVVNININEIEANADQPRKKFDEEKLNQLADSIKNHGVVQPVIVKKEGNFYKLIAGERRWRAARIAGLKVIPAITREFTEKEIMEISLIENLQREDLTAIEEAVAYKRLMDEFNLTQEEIADRIGKSRSSIANILRLLTLDERVKQYIMDGVLTEGHGRAISNLVDKEIQYEISKRIIDENLNVRQTEKLLKKFTIKKVLFTNEAFLKQNPVFDDIRDQLKNKFGTKVNLIFKSRKGKIEIEFYNKDDLDRILNIINNN</sequence>
<proteinExistence type="inferred from homology"/>
<evidence type="ECO:0000256" key="2">
    <source>
        <dbReference type="ARBA" id="ARBA00006295"/>
    </source>
</evidence>
<dbReference type="CDD" id="cd00093">
    <property type="entry name" value="HTH_XRE"/>
    <property type="match status" value="1"/>
</dbReference>
<dbReference type="PANTHER" id="PTHR33375:SF1">
    <property type="entry name" value="CHROMOSOME-PARTITIONING PROTEIN PARB-RELATED"/>
    <property type="match status" value="1"/>
</dbReference>
<dbReference type="InterPro" id="IPR001387">
    <property type="entry name" value="Cro/C1-type_HTH"/>
</dbReference>
<dbReference type="GO" id="GO:0007059">
    <property type="term" value="P:chromosome segregation"/>
    <property type="evidence" value="ECO:0007669"/>
    <property type="project" value="UniProtKB-KW"/>
</dbReference>
<dbReference type="InterPro" id="IPR003115">
    <property type="entry name" value="ParB_N"/>
</dbReference>
<dbReference type="PATRIC" id="fig|36849.3.peg.3923"/>
<dbReference type="SMART" id="SM00470">
    <property type="entry name" value="ParB"/>
    <property type="match status" value="1"/>
</dbReference>
<evidence type="ECO:0000313" key="7">
    <source>
        <dbReference type="Proteomes" id="UP000050326"/>
    </source>
</evidence>
<dbReference type="InterPro" id="IPR057240">
    <property type="entry name" value="ParB_dimer_C"/>
</dbReference>
<evidence type="ECO:0000256" key="4">
    <source>
        <dbReference type="ARBA" id="ARBA00023125"/>
    </source>
</evidence>
<accession>A0A0P8YTC5</accession>
<dbReference type="PANTHER" id="PTHR33375">
    <property type="entry name" value="CHROMOSOME-PARTITIONING PROTEIN PARB-RELATED"/>
    <property type="match status" value="1"/>
</dbReference>
<dbReference type="Pfam" id="PF23552">
    <property type="entry name" value="ParB_C"/>
    <property type="match status" value="1"/>
</dbReference>
<dbReference type="GO" id="GO:0003677">
    <property type="term" value="F:DNA binding"/>
    <property type="evidence" value="ECO:0007669"/>
    <property type="project" value="UniProtKB-KW"/>
</dbReference>
<comment type="caution">
    <text evidence="6">The sequence shown here is derived from an EMBL/GenBank/DDBJ whole genome shotgun (WGS) entry which is preliminary data.</text>
</comment>
<dbReference type="AlphaFoldDB" id="A0A0P8YTC5"/>
<dbReference type="SUPFAM" id="SSF109709">
    <property type="entry name" value="KorB DNA-binding domain-like"/>
    <property type="match status" value="1"/>
</dbReference>
<dbReference type="GO" id="GO:0009295">
    <property type="term" value="C:nucleoid"/>
    <property type="evidence" value="ECO:0007669"/>
    <property type="project" value="UniProtKB-SubCell"/>
</dbReference>
<comment type="subcellular location">
    <subcellularLocation>
        <location evidence="1">Cytoplasm</location>
        <location evidence="1">Nucleoid</location>
    </subcellularLocation>
</comment>
<dbReference type="GO" id="GO:0045881">
    <property type="term" value="P:positive regulation of sporulation resulting in formation of a cellular spore"/>
    <property type="evidence" value="ECO:0007669"/>
    <property type="project" value="TreeGrafter"/>
</dbReference>
<dbReference type="Gene3D" id="3.90.1530.30">
    <property type="match status" value="1"/>
</dbReference>
<evidence type="ECO:0000256" key="3">
    <source>
        <dbReference type="ARBA" id="ARBA00022829"/>
    </source>
</evidence>
<dbReference type="GO" id="GO:0005694">
    <property type="term" value="C:chromosome"/>
    <property type="evidence" value="ECO:0007669"/>
    <property type="project" value="TreeGrafter"/>
</dbReference>
<dbReference type="Pfam" id="PF17762">
    <property type="entry name" value="HTH_ParB"/>
    <property type="match status" value="1"/>
</dbReference>
<dbReference type="Gene3D" id="1.10.10.2830">
    <property type="match status" value="1"/>
</dbReference>
<dbReference type="OrthoDB" id="9802051at2"/>
<evidence type="ECO:0000313" key="6">
    <source>
        <dbReference type="EMBL" id="KPU42945.1"/>
    </source>
</evidence>
<protein>
    <submittedName>
        <fullName evidence="6">Chromosome-partitioning protein Spo0J</fullName>
    </submittedName>
</protein>
<evidence type="ECO:0000259" key="5">
    <source>
        <dbReference type="PROSITE" id="PS50943"/>
    </source>
</evidence>
<dbReference type="Pfam" id="PF02195">
    <property type="entry name" value="ParB_N"/>
    <property type="match status" value="1"/>
</dbReference>
<dbReference type="CDD" id="cd16393">
    <property type="entry name" value="SPO0J_N"/>
    <property type="match status" value="1"/>
</dbReference>